<dbReference type="InterPro" id="IPR006680">
    <property type="entry name" value="Amidohydro-rel"/>
</dbReference>
<dbReference type="InterPro" id="IPR032466">
    <property type="entry name" value="Metal_Hydrolase"/>
</dbReference>
<reference evidence="4" key="1">
    <citation type="journal article" date="2019" name="Int. J. Syst. Evol. Microbiol.">
        <title>The Global Catalogue of Microorganisms (GCM) 10K type strain sequencing project: providing services to taxonomists for standard genome sequencing and annotation.</title>
        <authorList>
            <consortium name="The Broad Institute Genomics Platform"/>
            <consortium name="The Broad Institute Genome Sequencing Center for Infectious Disease"/>
            <person name="Wu L."/>
            <person name="Ma J."/>
        </authorList>
    </citation>
    <scope>NUCLEOTIDE SEQUENCE [LARGE SCALE GENOMIC DNA]</scope>
    <source>
        <strain evidence="4">CGMCC 4.1782</strain>
    </source>
</reference>
<evidence type="ECO:0000256" key="1">
    <source>
        <dbReference type="ARBA" id="ARBA00023239"/>
    </source>
</evidence>
<dbReference type="SUPFAM" id="SSF51556">
    <property type="entry name" value="Metallo-dependent hydrolases"/>
    <property type="match status" value="1"/>
</dbReference>
<evidence type="ECO:0000313" key="3">
    <source>
        <dbReference type="EMBL" id="MFD2246464.1"/>
    </source>
</evidence>
<feature type="domain" description="Amidohydrolase-related" evidence="2">
    <location>
        <begin position="49"/>
        <end position="366"/>
    </location>
</feature>
<accession>A0ABW5CYZ4</accession>
<keyword evidence="1" id="KW-0456">Lyase</keyword>
<dbReference type="PANTHER" id="PTHR21240">
    <property type="entry name" value="2-AMINO-3-CARBOXYLMUCONATE-6-SEMIALDEHYDE DECARBOXYLASE"/>
    <property type="match status" value="1"/>
</dbReference>
<dbReference type="EMBL" id="JBHUIM010000001">
    <property type="protein sequence ID" value="MFD2246464.1"/>
    <property type="molecule type" value="Genomic_DNA"/>
</dbReference>
<evidence type="ECO:0000313" key="4">
    <source>
        <dbReference type="Proteomes" id="UP001597374"/>
    </source>
</evidence>
<dbReference type="Gene3D" id="3.20.20.140">
    <property type="entry name" value="Metal-dependent hydrolases"/>
    <property type="match status" value="1"/>
</dbReference>
<dbReference type="RefSeq" id="WP_250428245.1">
    <property type="nucleotide sequence ID" value="NZ_JALPRR010000001.1"/>
</dbReference>
<comment type="caution">
    <text evidence="3">The sequence shown here is derived from an EMBL/GenBank/DDBJ whole genome shotgun (WGS) entry which is preliminary data.</text>
</comment>
<dbReference type="PANTHER" id="PTHR21240:SF28">
    <property type="entry name" value="ISO-OROTATE DECARBOXYLASE (EUROFUNG)"/>
    <property type="match status" value="1"/>
</dbReference>
<organism evidence="3 4">
    <name type="scientific">Pontibacter ruber</name>
    <dbReference type="NCBI Taxonomy" id="1343895"/>
    <lineage>
        <taxon>Bacteria</taxon>
        <taxon>Pseudomonadati</taxon>
        <taxon>Bacteroidota</taxon>
        <taxon>Cytophagia</taxon>
        <taxon>Cytophagales</taxon>
        <taxon>Hymenobacteraceae</taxon>
        <taxon>Pontibacter</taxon>
    </lineage>
</organism>
<evidence type="ECO:0000259" key="2">
    <source>
        <dbReference type="Pfam" id="PF04909"/>
    </source>
</evidence>
<dbReference type="Proteomes" id="UP001597374">
    <property type="component" value="Unassembled WGS sequence"/>
</dbReference>
<dbReference type="InterPro" id="IPR032465">
    <property type="entry name" value="ACMSD"/>
</dbReference>
<protein>
    <submittedName>
        <fullName evidence="3">Amidohydrolase family protein</fullName>
    </submittedName>
</protein>
<sequence>MIHLLPGTRINISVKAVILILGLIAFIASTAEAQKKNKQTQPPDDSFYDSHFHLTNYIQEGTDIHKYLEIMGNRVGRSTLFGIPLQQMWAYHNSGSFAPTYYLQSDAPLYYYSFTDAYIASAYNSLSETEKQRFDPMITGFNPADMYAKEHVKRVLQTFPGVFSGIGEFSIHKEFVSAKVAGEAASLANPALDSLLQFAGEVGLVVLIHNDMDMPFAKAGTEPVYLDQIKELFKRHPKTTIIWAHIGLGRVVHPVQPSASEPIGERNQSYLQIVEGILKDSGLRHVHFDISWDEVAKYLSYTPQSLTNTVTIISRYPDRFLFGTDVVAPTSPEMYYAVYAKYDALWKNLSPEVSQKLRKGNYERIFNEARQKVRNWEKMHASTGSKK</sequence>
<proteinExistence type="predicted"/>
<keyword evidence="4" id="KW-1185">Reference proteome</keyword>
<gene>
    <name evidence="3" type="ORF">ACFSKP_09380</name>
</gene>
<name>A0ABW5CYZ4_9BACT</name>
<dbReference type="Pfam" id="PF04909">
    <property type="entry name" value="Amidohydro_2"/>
    <property type="match status" value="1"/>
</dbReference>